<reference evidence="1" key="1">
    <citation type="journal article" date="2015" name="Nature">
        <title>Complex archaea that bridge the gap between prokaryotes and eukaryotes.</title>
        <authorList>
            <person name="Spang A."/>
            <person name="Saw J.H."/>
            <person name="Jorgensen S.L."/>
            <person name="Zaremba-Niedzwiedzka K."/>
            <person name="Martijn J."/>
            <person name="Lind A.E."/>
            <person name="van Eijk R."/>
            <person name="Schleper C."/>
            <person name="Guy L."/>
            <person name="Ettema T.J."/>
        </authorList>
    </citation>
    <scope>NUCLEOTIDE SEQUENCE</scope>
</reference>
<gene>
    <name evidence="1" type="ORF">LCGC14_0610640</name>
</gene>
<sequence>MRVSKISRAKIKKVVKFGEGTWESVLNVELTNYWNMIISYPSVEEGAIQLGIFNYYARNVIEVKVIKFKKYL</sequence>
<proteinExistence type="predicted"/>
<accession>A0A0F9RCD7</accession>
<protein>
    <submittedName>
        <fullName evidence="1">Uncharacterized protein</fullName>
    </submittedName>
</protein>
<dbReference type="EMBL" id="LAZR01001011">
    <property type="protein sequence ID" value="KKN52609.1"/>
    <property type="molecule type" value="Genomic_DNA"/>
</dbReference>
<name>A0A0F9RCD7_9ZZZZ</name>
<dbReference type="AlphaFoldDB" id="A0A0F9RCD7"/>
<comment type="caution">
    <text evidence="1">The sequence shown here is derived from an EMBL/GenBank/DDBJ whole genome shotgun (WGS) entry which is preliminary data.</text>
</comment>
<evidence type="ECO:0000313" key="1">
    <source>
        <dbReference type="EMBL" id="KKN52609.1"/>
    </source>
</evidence>
<organism evidence="1">
    <name type="scientific">marine sediment metagenome</name>
    <dbReference type="NCBI Taxonomy" id="412755"/>
    <lineage>
        <taxon>unclassified sequences</taxon>
        <taxon>metagenomes</taxon>
        <taxon>ecological metagenomes</taxon>
    </lineage>
</organism>